<dbReference type="EMBL" id="NKXS01000396">
    <property type="protein sequence ID" value="PIN24577.1"/>
    <property type="molecule type" value="Genomic_DNA"/>
</dbReference>
<dbReference type="OrthoDB" id="910810at2759"/>
<keyword evidence="4" id="KW-0804">Transcription</keyword>
<reference evidence="8" key="1">
    <citation type="journal article" date="2018" name="Gigascience">
        <title>Genome assembly of the Pink Ipe (Handroanthus impetiginosus, Bignoniaceae), a highly valued, ecologically keystone Neotropical timber forest tree.</title>
        <authorList>
            <person name="Silva-Junior O.B."/>
            <person name="Grattapaglia D."/>
            <person name="Novaes E."/>
            <person name="Collevatti R.G."/>
        </authorList>
    </citation>
    <scope>NUCLEOTIDE SEQUENCE [LARGE SCALE GENOMIC DNA]</scope>
    <source>
        <strain evidence="8">cv. UFG-1</strain>
    </source>
</reference>
<organism evidence="7 8">
    <name type="scientific">Handroanthus impetiginosus</name>
    <dbReference type="NCBI Taxonomy" id="429701"/>
    <lineage>
        <taxon>Eukaryota</taxon>
        <taxon>Viridiplantae</taxon>
        <taxon>Streptophyta</taxon>
        <taxon>Embryophyta</taxon>
        <taxon>Tracheophyta</taxon>
        <taxon>Spermatophyta</taxon>
        <taxon>Magnoliopsida</taxon>
        <taxon>eudicotyledons</taxon>
        <taxon>Gunneridae</taxon>
        <taxon>Pentapetalae</taxon>
        <taxon>asterids</taxon>
        <taxon>lamiids</taxon>
        <taxon>Lamiales</taxon>
        <taxon>Bignoniaceae</taxon>
        <taxon>Crescentiina</taxon>
        <taxon>Tabebuia alliance</taxon>
        <taxon>Handroanthus</taxon>
    </lineage>
</organism>
<evidence type="ECO:0000256" key="3">
    <source>
        <dbReference type="ARBA" id="ARBA00023125"/>
    </source>
</evidence>
<comment type="caution">
    <text evidence="7">The sequence shown here is derived from an EMBL/GenBank/DDBJ whole genome shotgun (WGS) entry which is preliminary data.</text>
</comment>
<evidence type="ECO:0000256" key="4">
    <source>
        <dbReference type="ARBA" id="ARBA00023163"/>
    </source>
</evidence>
<dbReference type="PROSITE" id="PS51005">
    <property type="entry name" value="NAC"/>
    <property type="match status" value="1"/>
</dbReference>
<accession>A0A2G9I483</accession>
<gene>
    <name evidence="7" type="ORF">CDL12_02694</name>
</gene>
<keyword evidence="3" id="KW-0238">DNA-binding</keyword>
<dbReference type="InterPro" id="IPR003441">
    <property type="entry name" value="NAC-dom"/>
</dbReference>
<feature type="domain" description="NAC" evidence="6">
    <location>
        <begin position="27"/>
        <end position="159"/>
    </location>
</feature>
<dbReference type="SUPFAM" id="SSF101941">
    <property type="entry name" value="NAC domain"/>
    <property type="match status" value="1"/>
</dbReference>
<dbReference type="GO" id="GO:0005634">
    <property type="term" value="C:nucleus"/>
    <property type="evidence" value="ECO:0007669"/>
    <property type="project" value="UniProtKB-SubCell"/>
</dbReference>
<evidence type="ECO:0000259" key="6">
    <source>
        <dbReference type="PROSITE" id="PS51005"/>
    </source>
</evidence>
<protein>
    <recommendedName>
        <fullName evidence="6">NAC domain-containing protein</fullName>
    </recommendedName>
</protein>
<dbReference type="InterPro" id="IPR036093">
    <property type="entry name" value="NAC_dom_sf"/>
</dbReference>
<dbReference type="STRING" id="429701.A0A2G9I483"/>
<keyword evidence="2" id="KW-0805">Transcription regulation</keyword>
<evidence type="ECO:0000256" key="5">
    <source>
        <dbReference type="ARBA" id="ARBA00023242"/>
    </source>
</evidence>
<dbReference type="Pfam" id="PF02365">
    <property type="entry name" value="NAM"/>
    <property type="match status" value="1"/>
</dbReference>
<evidence type="ECO:0000256" key="2">
    <source>
        <dbReference type="ARBA" id="ARBA00023015"/>
    </source>
</evidence>
<sequence length="247" mass="28568">MAGITVDSVMYKEDGQLMNEEEYIRSFPLGIRFRPTDEELVGYYLTRKIKNLELPPLTRIREVDLYKFATPNDLAERYVLIKERERGWYFFTPGKSNHSGGYWKATAGDAPVYSRGHIIGQKKTLCFYQGAKLAKKTNWIMHEFRINNEIWVLCKVFERNVGSNTTTSQRATAEDFPNHATEEQQQNEEVLAAIVPAVVTNNANELQQPIILEQNQEFLESTVHPCLIMEINHYNRLIKTHLSPILT</sequence>
<keyword evidence="8" id="KW-1185">Reference proteome</keyword>
<evidence type="ECO:0000313" key="7">
    <source>
        <dbReference type="EMBL" id="PIN24577.1"/>
    </source>
</evidence>
<dbReference type="GO" id="GO:0003677">
    <property type="term" value="F:DNA binding"/>
    <property type="evidence" value="ECO:0007669"/>
    <property type="project" value="UniProtKB-KW"/>
</dbReference>
<keyword evidence="5" id="KW-0539">Nucleus</keyword>
<proteinExistence type="predicted"/>
<dbReference type="PANTHER" id="PTHR31989">
    <property type="entry name" value="NAC DOMAIN-CONTAINING PROTEIN 82-RELATED"/>
    <property type="match status" value="1"/>
</dbReference>
<dbReference type="GO" id="GO:0006355">
    <property type="term" value="P:regulation of DNA-templated transcription"/>
    <property type="evidence" value="ECO:0007669"/>
    <property type="project" value="InterPro"/>
</dbReference>
<dbReference type="AlphaFoldDB" id="A0A2G9I483"/>
<dbReference type="Proteomes" id="UP000231279">
    <property type="component" value="Unassembled WGS sequence"/>
</dbReference>
<evidence type="ECO:0000256" key="1">
    <source>
        <dbReference type="ARBA" id="ARBA00004123"/>
    </source>
</evidence>
<evidence type="ECO:0000313" key="8">
    <source>
        <dbReference type="Proteomes" id="UP000231279"/>
    </source>
</evidence>
<comment type="subcellular location">
    <subcellularLocation>
        <location evidence="1">Nucleus</location>
    </subcellularLocation>
</comment>
<dbReference type="Gene3D" id="2.170.150.80">
    <property type="entry name" value="NAC domain"/>
    <property type="match status" value="1"/>
</dbReference>
<name>A0A2G9I483_9LAMI</name>